<evidence type="ECO:0000256" key="1">
    <source>
        <dbReference type="ARBA" id="ARBA00000077"/>
    </source>
</evidence>
<dbReference type="InterPro" id="IPR024567">
    <property type="entry name" value="RNase_HII/HIII_dom"/>
</dbReference>
<keyword evidence="2 7" id="KW-0540">Nuclease</keyword>
<dbReference type="Gene3D" id="3.30.420.10">
    <property type="entry name" value="Ribonuclease H-like superfamily/Ribonuclease H"/>
    <property type="match status" value="1"/>
</dbReference>
<evidence type="ECO:0000313" key="10">
    <source>
        <dbReference type="RefSeq" id="XP_011014980.1"/>
    </source>
</evidence>
<reference evidence="10 11" key="1">
    <citation type="submission" date="2025-04" db="UniProtKB">
        <authorList>
            <consortium name="RefSeq"/>
        </authorList>
    </citation>
    <scope>IDENTIFICATION</scope>
</reference>
<evidence type="ECO:0000256" key="4">
    <source>
        <dbReference type="ARBA" id="ARBA00022759"/>
    </source>
</evidence>
<dbReference type="GO" id="GO:0046872">
    <property type="term" value="F:metal ion binding"/>
    <property type="evidence" value="ECO:0007669"/>
    <property type="project" value="UniProtKB-KW"/>
</dbReference>
<evidence type="ECO:0000256" key="7">
    <source>
        <dbReference type="RuleBase" id="RU003515"/>
    </source>
</evidence>
<dbReference type="GO" id="GO:0043137">
    <property type="term" value="P:DNA replication, removal of RNA primer"/>
    <property type="evidence" value="ECO:0007669"/>
    <property type="project" value="TreeGrafter"/>
</dbReference>
<proteinExistence type="inferred from homology"/>
<dbReference type="EC" id="3.1.26.4" evidence="7"/>
<dbReference type="GeneID" id="105118683"/>
<evidence type="ECO:0000313" key="9">
    <source>
        <dbReference type="Proteomes" id="UP000694918"/>
    </source>
</evidence>
<dbReference type="GO" id="GO:0004523">
    <property type="term" value="F:RNA-DNA hybrid ribonuclease activity"/>
    <property type="evidence" value="ECO:0007669"/>
    <property type="project" value="UniProtKB-EC"/>
</dbReference>
<comment type="catalytic activity">
    <reaction evidence="1 7">
        <text>Endonucleolytic cleavage to 5'-phosphomonoester.</text>
        <dbReference type="EC" id="3.1.26.4"/>
    </reaction>
</comment>
<dbReference type="GeneID" id="105125449"/>
<comment type="similarity">
    <text evidence="7">Belongs to the RNase HII family.</text>
</comment>
<accession>A0AAJ6U754</accession>
<dbReference type="PANTHER" id="PTHR10954:SF7">
    <property type="entry name" value="RIBONUCLEASE H2 SUBUNIT A"/>
    <property type="match status" value="1"/>
</dbReference>
<dbReference type="PROSITE" id="PS51975">
    <property type="entry name" value="RNASE_H_2"/>
    <property type="match status" value="1"/>
</dbReference>
<dbReference type="Pfam" id="PF01351">
    <property type="entry name" value="RNase_HII"/>
    <property type="match status" value="1"/>
</dbReference>
<dbReference type="GO" id="GO:0006298">
    <property type="term" value="P:mismatch repair"/>
    <property type="evidence" value="ECO:0007669"/>
    <property type="project" value="TreeGrafter"/>
</dbReference>
<dbReference type="PANTHER" id="PTHR10954">
    <property type="entry name" value="RIBONUCLEASE H2 SUBUNIT A"/>
    <property type="match status" value="1"/>
</dbReference>
<dbReference type="GO" id="GO:0032299">
    <property type="term" value="C:ribonuclease H2 complex"/>
    <property type="evidence" value="ECO:0007669"/>
    <property type="project" value="TreeGrafter"/>
</dbReference>
<dbReference type="RefSeq" id="XP_011014980.1">
    <property type="nucleotide sequence ID" value="XM_011016678.1"/>
</dbReference>
<dbReference type="KEGG" id="peu:105118683"/>
<dbReference type="KEGG" id="peu:105125449"/>
<dbReference type="RefSeq" id="XP_011024193.1">
    <property type="nucleotide sequence ID" value="XM_011025891.1"/>
</dbReference>
<dbReference type="GO" id="GO:0003723">
    <property type="term" value="F:RNA binding"/>
    <property type="evidence" value="ECO:0007669"/>
    <property type="project" value="UniProtKB-UniRule"/>
</dbReference>
<dbReference type="Proteomes" id="UP000694918">
    <property type="component" value="Unplaced"/>
</dbReference>
<dbReference type="InterPro" id="IPR001352">
    <property type="entry name" value="RNase_HII/HIII"/>
</dbReference>
<comment type="caution">
    <text evidence="6">Lacks conserved residue(s) required for the propagation of feature annotation.</text>
</comment>
<sequence>MGIDEAEPMVYGCLCCACSYEKTLYPQLCRNKINLNEISQDSASGLANRVLNMGVLLTEIYVDTVGDPDKYRIKLSESFPFVKFVVAKKAGSLYPVVSGAIIVAKVVISHPFDSLNLFLPICLSSVQPRRLQEIGPCEDGYLMKQLKTWLGILDLDTLEFYCCVQILKLKLGWNKHEHSVFGFPTLFRFSWGTCTPYSKNMVDVLGQLSVLSLLSHSNTLLLQLHHCAA</sequence>
<name>A0AAJ6U754_POPEU</name>
<protein>
    <recommendedName>
        <fullName evidence="7">Ribonuclease</fullName>
        <ecNumber evidence="7">3.1.26.4</ecNumber>
    </recommendedName>
</protein>
<evidence type="ECO:0000256" key="3">
    <source>
        <dbReference type="ARBA" id="ARBA00022723"/>
    </source>
</evidence>
<organism evidence="9 11">
    <name type="scientific">Populus euphratica</name>
    <name type="common">Euphrates poplar</name>
    <dbReference type="NCBI Taxonomy" id="75702"/>
    <lineage>
        <taxon>Eukaryota</taxon>
        <taxon>Viridiplantae</taxon>
        <taxon>Streptophyta</taxon>
        <taxon>Embryophyta</taxon>
        <taxon>Tracheophyta</taxon>
        <taxon>Spermatophyta</taxon>
        <taxon>Magnoliopsida</taxon>
        <taxon>eudicotyledons</taxon>
        <taxon>Gunneridae</taxon>
        <taxon>Pentapetalae</taxon>
        <taxon>rosids</taxon>
        <taxon>fabids</taxon>
        <taxon>Malpighiales</taxon>
        <taxon>Salicaceae</taxon>
        <taxon>Saliceae</taxon>
        <taxon>Populus</taxon>
    </lineage>
</organism>
<keyword evidence="3" id="KW-0479">Metal-binding</keyword>
<dbReference type="AlphaFoldDB" id="A0AAJ6U754"/>
<dbReference type="InterPro" id="IPR012337">
    <property type="entry name" value="RNaseH-like_sf"/>
</dbReference>
<evidence type="ECO:0000256" key="5">
    <source>
        <dbReference type="ARBA" id="ARBA00022801"/>
    </source>
</evidence>
<evidence type="ECO:0000259" key="8">
    <source>
        <dbReference type="PROSITE" id="PS51975"/>
    </source>
</evidence>
<comment type="function">
    <text evidence="7">Endonuclease that specifically degrades the RNA of RNA-DNA hybrids.</text>
</comment>
<dbReference type="SUPFAM" id="SSF53098">
    <property type="entry name" value="Ribonuclease H-like"/>
    <property type="match status" value="1"/>
</dbReference>
<feature type="domain" description="RNase H type-2" evidence="8">
    <location>
        <begin position="1"/>
        <end position="203"/>
    </location>
</feature>
<keyword evidence="5 7" id="KW-0378">Hydrolase</keyword>
<keyword evidence="9" id="KW-1185">Reference proteome</keyword>
<evidence type="ECO:0000256" key="2">
    <source>
        <dbReference type="ARBA" id="ARBA00022722"/>
    </source>
</evidence>
<dbReference type="InterPro" id="IPR036397">
    <property type="entry name" value="RNaseH_sf"/>
</dbReference>
<evidence type="ECO:0000313" key="11">
    <source>
        <dbReference type="RefSeq" id="XP_011024193.1"/>
    </source>
</evidence>
<gene>
    <name evidence="11" type="primary">LOC105125449</name>
    <name evidence="10" type="synonym">LOC105118683</name>
</gene>
<evidence type="ECO:0000256" key="6">
    <source>
        <dbReference type="PROSITE-ProRule" id="PRU01319"/>
    </source>
</evidence>
<keyword evidence="4 7" id="KW-0255">Endonuclease</keyword>